<evidence type="ECO:0000313" key="8">
    <source>
        <dbReference type="EMBL" id="MCK0532980.1"/>
    </source>
</evidence>
<name>A0ABT0E0T3_9SPHN</name>
<evidence type="ECO:0000256" key="3">
    <source>
        <dbReference type="ARBA" id="ARBA00022490"/>
    </source>
</evidence>
<dbReference type="PANTHER" id="PTHR44154:SF1">
    <property type="entry name" value="QUINONE OXIDOREDUCTASE"/>
    <property type="match status" value="1"/>
</dbReference>
<dbReference type="PANTHER" id="PTHR44154">
    <property type="entry name" value="QUINONE OXIDOREDUCTASE"/>
    <property type="match status" value="1"/>
</dbReference>
<dbReference type="InterPro" id="IPR036291">
    <property type="entry name" value="NAD(P)-bd_dom_sf"/>
</dbReference>
<keyword evidence="3" id="KW-0963">Cytoplasm</keyword>
<dbReference type="Pfam" id="PF13602">
    <property type="entry name" value="ADH_zinc_N_2"/>
    <property type="match status" value="1"/>
</dbReference>
<keyword evidence="4" id="KW-0521">NADP</keyword>
<comment type="subcellular location">
    <subcellularLocation>
        <location evidence="1">Cytoplasm</location>
    </subcellularLocation>
</comment>
<evidence type="ECO:0000259" key="7">
    <source>
        <dbReference type="SMART" id="SM00829"/>
    </source>
</evidence>
<dbReference type="SUPFAM" id="SSF50129">
    <property type="entry name" value="GroES-like"/>
    <property type="match status" value="1"/>
</dbReference>
<accession>A0ABT0E0T3</accession>
<proteinExistence type="inferred from homology"/>
<dbReference type="InterPro" id="IPR020843">
    <property type="entry name" value="ER"/>
</dbReference>
<dbReference type="InterPro" id="IPR002364">
    <property type="entry name" value="Quin_OxRdtase/zeta-crystal_CS"/>
</dbReference>
<dbReference type="RefSeq" id="WP_247233996.1">
    <property type="nucleotide sequence ID" value="NZ_JALKHS010000017.1"/>
</dbReference>
<dbReference type="Pfam" id="PF08240">
    <property type="entry name" value="ADH_N"/>
    <property type="match status" value="1"/>
</dbReference>
<dbReference type="SUPFAM" id="SSF51735">
    <property type="entry name" value="NAD(P)-binding Rossmann-fold domains"/>
    <property type="match status" value="1"/>
</dbReference>
<dbReference type="InterPro" id="IPR013154">
    <property type="entry name" value="ADH-like_N"/>
</dbReference>
<keyword evidence="6" id="KW-0862">Zinc</keyword>
<dbReference type="Gene3D" id="3.90.180.10">
    <property type="entry name" value="Medium-chain alcohol dehydrogenases, catalytic domain"/>
    <property type="match status" value="1"/>
</dbReference>
<dbReference type="PROSITE" id="PS01162">
    <property type="entry name" value="QOR_ZETA_CRYSTAL"/>
    <property type="match status" value="1"/>
</dbReference>
<dbReference type="InterPro" id="IPR014182">
    <property type="entry name" value="ADH_Zn_typ-1"/>
</dbReference>
<dbReference type="CDD" id="cd08252">
    <property type="entry name" value="AL_MDR"/>
    <property type="match status" value="1"/>
</dbReference>
<dbReference type="InterPro" id="IPR011032">
    <property type="entry name" value="GroES-like_sf"/>
</dbReference>
<evidence type="ECO:0000313" key="9">
    <source>
        <dbReference type="Proteomes" id="UP001203512"/>
    </source>
</evidence>
<protein>
    <recommendedName>
        <fullName evidence="6">Zinc-type alcohol dehydrogenase-like protein</fullName>
    </recommendedName>
</protein>
<evidence type="ECO:0000256" key="5">
    <source>
        <dbReference type="ARBA" id="ARBA00022884"/>
    </source>
</evidence>
<evidence type="ECO:0000256" key="6">
    <source>
        <dbReference type="RuleBase" id="RU364000"/>
    </source>
</evidence>
<comment type="similarity">
    <text evidence="6">Belongs to the zinc-containing alcohol dehydrogenase family. Quinone oxidoreductase subfamily.</text>
</comment>
<keyword evidence="6" id="KW-0479">Metal-binding</keyword>
<sequence length="338" mass="35768">MKAVGFRQGGPIDREDALIDIEVADPSPGPRDLIVRVHAVSVNPVDTKLRGGAKPAGEPMVLGYDAAGVVEAVGPEVTLFAPGDEVFHAGTVKRPGTNAELHAVDERLVGRKPRSIDFAQAAALPLTGLTAWELLFDRLRVLRGGGEGQSILIVNGAGGVGSMLVQLARQLTKLRVIATASRAESIAWVRQMGAHDVIDHRAPLHDGLSGIGVKSVDFIASLAASDWHLPAYARIIAPQGSLAVIDDVKSFDIVPLRQKSVTVAWEGVFTRSIYGTSDMVEQHHALCEIARLVDEGVLQGTMTRDLGPMSAAALRQAHALVETGTAIGKLVLRGIPKS</sequence>
<feature type="domain" description="Enoyl reductase (ER)" evidence="7">
    <location>
        <begin position="10"/>
        <end position="332"/>
    </location>
</feature>
<reference evidence="8 9" key="1">
    <citation type="submission" date="2022-04" db="EMBL/GenBank/DDBJ databases">
        <authorList>
            <person name="Huq M.A."/>
        </authorList>
    </citation>
    <scope>NUCLEOTIDE SEQUENCE [LARGE SCALE GENOMIC DNA]</scope>
    <source>
        <strain evidence="8 9">MAH-33</strain>
    </source>
</reference>
<gene>
    <name evidence="8" type="ORF">MU848_15430</name>
</gene>
<comment type="subunit">
    <text evidence="2">Homotetramer.</text>
</comment>
<dbReference type="NCBIfam" id="TIGR02817">
    <property type="entry name" value="adh_fam_1"/>
    <property type="match status" value="1"/>
</dbReference>
<dbReference type="Proteomes" id="UP001203512">
    <property type="component" value="Unassembled WGS sequence"/>
</dbReference>
<keyword evidence="6" id="KW-0560">Oxidoreductase</keyword>
<dbReference type="Gene3D" id="3.40.50.720">
    <property type="entry name" value="NAD(P)-binding Rossmann-like Domain"/>
    <property type="match status" value="1"/>
</dbReference>
<evidence type="ECO:0000256" key="4">
    <source>
        <dbReference type="ARBA" id="ARBA00022857"/>
    </source>
</evidence>
<comment type="caution">
    <text evidence="8">The sequence shown here is derived from an EMBL/GenBank/DDBJ whole genome shotgun (WGS) entry which is preliminary data.</text>
</comment>
<dbReference type="SMART" id="SM00829">
    <property type="entry name" value="PKS_ER"/>
    <property type="match status" value="1"/>
</dbReference>
<dbReference type="EMBL" id="JALKHS010000017">
    <property type="protein sequence ID" value="MCK0532980.1"/>
    <property type="molecule type" value="Genomic_DNA"/>
</dbReference>
<keyword evidence="9" id="KW-1185">Reference proteome</keyword>
<evidence type="ECO:0000256" key="2">
    <source>
        <dbReference type="ARBA" id="ARBA00011881"/>
    </source>
</evidence>
<organism evidence="8 9">
    <name type="scientific">Sphingobium agri</name>
    <dbReference type="NCBI Taxonomy" id="2933566"/>
    <lineage>
        <taxon>Bacteria</taxon>
        <taxon>Pseudomonadati</taxon>
        <taxon>Pseudomonadota</taxon>
        <taxon>Alphaproteobacteria</taxon>
        <taxon>Sphingomonadales</taxon>
        <taxon>Sphingomonadaceae</taxon>
        <taxon>Sphingobium</taxon>
    </lineage>
</organism>
<dbReference type="InterPro" id="IPR051603">
    <property type="entry name" value="Zinc-ADH_QOR/CCCR"/>
</dbReference>
<keyword evidence="5" id="KW-0694">RNA-binding</keyword>
<evidence type="ECO:0000256" key="1">
    <source>
        <dbReference type="ARBA" id="ARBA00004496"/>
    </source>
</evidence>